<sequence length="91" mass="10857">FSYEWLRYPIFPWIGWLHTNRNITIADLNNDAIATLIHTRFALSAAVIMENRQQWRFLTFGVLGSYYSCKSYECNRFIEEVEVRKISIHPN</sequence>
<evidence type="ECO:0000313" key="1">
    <source>
        <dbReference type="EnsemblMetazoa" id="ADIR014029-PA"/>
    </source>
</evidence>
<dbReference type="Proteomes" id="UP000075884">
    <property type="component" value="Unassembled WGS sequence"/>
</dbReference>
<reference evidence="1" key="2">
    <citation type="submission" date="2020-05" db="UniProtKB">
        <authorList>
            <consortium name="EnsemblMetazoa"/>
        </authorList>
    </citation>
    <scope>IDENTIFICATION</scope>
    <source>
        <strain evidence="1">WRAIR2</strain>
    </source>
</reference>
<dbReference type="AlphaFoldDB" id="A0A182NVT6"/>
<evidence type="ECO:0000313" key="2">
    <source>
        <dbReference type="Proteomes" id="UP000075884"/>
    </source>
</evidence>
<name>A0A182NVT6_9DIPT</name>
<organism evidence="1 2">
    <name type="scientific">Anopheles dirus</name>
    <dbReference type="NCBI Taxonomy" id="7168"/>
    <lineage>
        <taxon>Eukaryota</taxon>
        <taxon>Metazoa</taxon>
        <taxon>Ecdysozoa</taxon>
        <taxon>Arthropoda</taxon>
        <taxon>Hexapoda</taxon>
        <taxon>Insecta</taxon>
        <taxon>Pterygota</taxon>
        <taxon>Neoptera</taxon>
        <taxon>Endopterygota</taxon>
        <taxon>Diptera</taxon>
        <taxon>Nematocera</taxon>
        <taxon>Culicoidea</taxon>
        <taxon>Culicidae</taxon>
        <taxon>Anophelinae</taxon>
        <taxon>Anopheles</taxon>
    </lineage>
</organism>
<dbReference type="VEuPathDB" id="VectorBase:ADIR014029"/>
<protein>
    <submittedName>
        <fullName evidence="1">Uncharacterized protein</fullName>
    </submittedName>
</protein>
<keyword evidence="2" id="KW-1185">Reference proteome</keyword>
<dbReference type="SUPFAM" id="SSF50494">
    <property type="entry name" value="Trypsin-like serine proteases"/>
    <property type="match status" value="1"/>
</dbReference>
<dbReference type="InterPro" id="IPR009003">
    <property type="entry name" value="Peptidase_S1_PA"/>
</dbReference>
<proteinExistence type="predicted"/>
<reference evidence="2" key="1">
    <citation type="submission" date="2013-03" db="EMBL/GenBank/DDBJ databases">
        <title>The Genome Sequence of Anopheles dirus WRAIR2.</title>
        <authorList>
            <consortium name="The Broad Institute Genomics Platform"/>
            <person name="Neafsey D.E."/>
            <person name="Walton C."/>
            <person name="Walker B."/>
            <person name="Young S.K."/>
            <person name="Zeng Q."/>
            <person name="Gargeya S."/>
            <person name="Fitzgerald M."/>
            <person name="Haas B."/>
            <person name="Abouelleil A."/>
            <person name="Allen A.W."/>
            <person name="Alvarado L."/>
            <person name="Arachchi H.M."/>
            <person name="Berlin A.M."/>
            <person name="Chapman S.B."/>
            <person name="Gainer-Dewar J."/>
            <person name="Goldberg J."/>
            <person name="Griggs A."/>
            <person name="Gujja S."/>
            <person name="Hansen M."/>
            <person name="Howarth C."/>
            <person name="Imamovic A."/>
            <person name="Ireland A."/>
            <person name="Larimer J."/>
            <person name="McCowan C."/>
            <person name="Murphy C."/>
            <person name="Pearson M."/>
            <person name="Poon T.W."/>
            <person name="Priest M."/>
            <person name="Roberts A."/>
            <person name="Saif S."/>
            <person name="Shea T."/>
            <person name="Sisk P."/>
            <person name="Sykes S."/>
            <person name="Wortman J."/>
            <person name="Nusbaum C."/>
            <person name="Birren B."/>
        </authorList>
    </citation>
    <scope>NUCLEOTIDE SEQUENCE [LARGE SCALE GENOMIC DNA]</scope>
    <source>
        <strain evidence="2">WRAIR2</strain>
    </source>
</reference>
<accession>A0A182NVT6</accession>
<dbReference type="EnsemblMetazoa" id="ADIR014029-RA">
    <property type="protein sequence ID" value="ADIR014029-PA"/>
    <property type="gene ID" value="ADIR014029"/>
</dbReference>